<evidence type="ECO:0000256" key="9">
    <source>
        <dbReference type="ARBA" id="ARBA00023160"/>
    </source>
</evidence>
<dbReference type="InterPro" id="IPR036396">
    <property type="entry name" value="Cyt_P450_sf"/>
</dbReference>
<evidence type="ECO:0000256" key="7">
    <source>
        <dbReference type="ARBA" id="ARBA00023004"/>
    </source>
</evidence>
<dbReference type="CDD" id="cd11071">
    <property type="entry name" value="CYP74"/>
    <property type="match status" value="1"/>
</dbReference>
<accession>A0ABD1XUU6</accession>
<reference evidence="13 14" key="1">
    <citation type="submission" date="2024-09" db="EMBL/GenBank/DDBJ databases">
        <title>Chromosome-scale assembly of Riccia fluitans.</title>
        <authorList>
            <person name="Paukszto L."/>
            <person name="Sawicki J."/>
            <person name="Karawczyk K."/>
            <person name="Piernik-Szablinska J."/>
            <person name="Szczecinska M."/>
            <person name="Mazdziarz M."/>
        </authorList>
    </citation>
    <scope>NUCLEOTIDE SEQUENCE [LARGE SCALE GENOMIC DNA]</scope>
    <source>
        <strain evidence="13">Rf_01</strain>
        <tissue evidence="13">Aerial parts of the thallus</tissue>
    </source>
</reference>
<evidence type="ECO:0000313" key="13">
    <source>
        <dbReference type="EMBL" id="KAL2611666.1"/>
    </source>
</evidence>
<comment type="cofactor">
    <cofactor evidence="11">
        <name>heme</name>
        <dbReference type="ChEBI" id="CHEBI:30413"/>
    </cofactor>
</comment>
<keyword evidence="5" id="KW-0925">Oxylipin biosynthesis</keyword>
<dbReference type="Proteomes" id="UP001605036">
    <property type="component" value="Unassembled WGS sequence"/>
</dbReference>
<evidence type="ECO:0000256" key="12">
    <source>
        <dbReference type="SAM" id="MobiDB-lite"/>
    </source>
</evidence>
<evidence type="ECO:0000256" key="6">
    <source>
        <dbReference type="ARBA" id="ARBA00022832"/>
    </source>
</evidence>
<protein>
    <recommendedName>
        <fullName evidence="15">Allene oxide synthase</fullName>
    </recommendedName>
</protein>
<dbReference type="PRINTS" id="PR00465">
    <property type="entry name" value="EP450IV"/>
</dbReference>
<dbReference type="FunFam" id="1.10.630.10:FF:000024">
    <property type="entry name" value="Allene oxide synthase, chloroplastic"/>
    <property type="match status" value="1"/>
</dbReference>
<comment type="caution">
    <text evidence="13">The sequence shown here is derived from an EMBL/GenBank/DDBJ whole genome shotgun (WGS) entry which is preliminary data.</text>
</comment>
<evidence type="ECO:0000256" key="10">
    <source>
        <dbReference type="ARBA" id="ARBA00023239"/>
    </source>
</evidence>
<keyword evidence="8" id="KW-0443">Lipid metabolism</keyword>
<keyword evidence="6" id="KW-0276">Fatty acid metabolism</keyword>
<evidence type="ECO:0008006" key="15">
    <source>
        <dbReference type="Google" id="ProtNLM"/>
    </source>
</evidence>
<keyword evidence="14" id="KW-1185">Reference proteome</keyword>
<name>A0ABD1XUU6_9MARC</name>
<dbReference type="InterPro" id="IPR001128">
    <property type="entry name" value="Cyt_P450"/>
</dbReference>
<dbReference type="GO" id="GO:0031408">
    <property type="term" value="P:oxylipin biosynthetic process"/>
    <property type="evidence" value="ECO:0007669"/>
    <property type="project" value="UniProtKB-KW"/>
</dbReference>
<keyword evidence="7 11" id="KW-0408">Iron</keyword>
<evidence type="ECO:0000256" key="4">
    <source>
        <dbReference type="ARBA" id="ARBA00022723"/>
    </source>
</evidence>
<dbReference type="AlphaFoldDB" id="A0ABD1XUU6"/>
<dbReference type="InterPro" id="IPR002403">
    <property type="entry name" value="Cyt_P450_E_grp-IV"/>
</dbReference>
<dbReference type="Pfam" id="PF00067">
    <property type="entry name" value="p450"/>
    <property type="match status" value="1"/>
</dbReference>
<keyword evidence="10" id="KW-0456">Lyase</keyword>
<evidence type="ECO:0000256" key="11">
    <source>
        <dbReference type="PIRSR" id="PIRSR602403-1"/>
    </source>
</evidence>
<keyword evidence="9" id="KW-0275">Fatty acid biosynthesis</keyword>
<keyword evidence="3 11" id="KW-0349">Heme</keyword>
<dbReference type="GO" id="GO:0016829">
    <property type="term" value="F:lyase activity"/>
    <property type="evidence" value="ECO:0007669"/>
    <property type="project" value="UniProtKB-KW"/>
</dbReference>
<dbReference type="Gene3D" id="1.10.630.10">
    <property type="entry name" value="Cytochrome P450"/>
    <property type="match status" value="1"/>
</dbReference>
<dbReference type="GO" id="GO:0006633">
    <property type="term" value="P:fatty acid biosynthetic process"/>
    <property type="evidence" value="ECO:0007669"/>
    <property type="project" value="UniProtKB-KW"/>
</dbReference>
<evidence type="ECO:0000313" key="14">
    <source>
        <dbReference type="Proteomes" id="UP001605036"/>
    </source>
</evidence>
<evidence type="ECO:0000256" key="1">
    <source>
        <dbReference type="ARBA" id="ARBA00010617"/>
    </source>
</evidence>
<gene>
    <name evidence="13" type="ORF">R1flu_023358</name>
</gene>
<comment type="similarity">
    <text evidence="1">Belongs to the cytochrome P450 family.</text>
</comment>
<feature type="binding site" description="axial binding residue" evidence="11">
    <location>
        <position position="513"/>
    </location>
    <ligand>
        <name>heme</name>
        <dbReference type="ChEBI" id="CHEBI:30413"/>
    </ligand>
    <ligandPart>
        <name>Fe</name>
        <dbReference type="ChEBI" id="CHEBI:18248"/>
    </ligandPart>
</feature>
<evidence type="ECO:0000256" key="3">
    <source>
        <dbReference type="ARBA" id="ARBA00022617"/>
    </source>
</evidence>
<evidence type="ECO:0000256" key="5">
    <source>
        <dbReference type="ARBA" id="ARBA00022767"/>
    </source>
</evidence>
<keyword evidence="2" id="KW-0444">Lipid biosynthesis</keyword>
<evidence type="ECO:0000256" key="2">
    <source>
        <dbReference type="ARBA" id="ARBA00022516"/>
    </source>
</evidence>
<feature type="region of interest" description="Disordered" evidence="12">
    <location>
        <begin position="1"/>
        <end position="64"/>
    </location>
</feature>
<dbReference type="SUPFAM" id="SSF48264">
    <property type="entry name" value="Cytochrome P450"/>
    <property type="match status" value="1"/>
</dbReference>
<dbReference type="PANTHER" id="PTHR24286">
    <property type="entry name" value="CYTOCHROME P450 26"/>
    <property type="match status" value="1"/>
</dbReference>
<evidence type="ECO:0000256" key="8">
    <source>
        <dbReference type="ARBA" id="ARBA00023098"/>
    </source>
</evidence>
<organism evidence="13 14">
    <name type="scientific">Riccia fluitans</name>
    <dbReference type="NCBI Taxonomy" id="41844"/>
    <lineage>
        <taxon>Eukaryota</taxon>
        <taxon>Viridiplantae</taxon>
        <taxon>Streptophyta</taxon>
        <taxon>Embryophyta</taxon>
        <taxon>Marchantiophyta</taxon>
        <taxon>Marchantiopsida</taxon>
        <taxon>Marchantiidae</taxon>
        <taxon>Marchantiales</taxon>
        <taxon>Ricciaceae</taxon>
        <taxon>Riccia</taxon>
    </lineage>
</organism>
<keyword evidence="4 11" id="KW-0479">Metal-binding</keyword>
<dbReference type="EMBL" id="JBHFFA010000007">
    <property type="protein sequence ID" value="KAL2611666.1"/>
    <property type="molecule type" value="Genomic_DNA"/>
</dbReference>
<dbReference type="PANTHER" id="PTHR24286:SF255">
    <property type="entry name" value="ALLENE OXIDE SYNTHASE, CHLOROPLASTIC"/>
    <property type="match status" value="1"/>
</dbReference>
<proteinExistence type="inferred from homology"/>
<dbReference type="GO" id="GO:0046872">
    <property type="term" value="F:metal ion binding"/>
    <property type="evidence" value="ECO:0007669"/>
    <property type="project" value="UniProtKB-KW"/>
</dbReference>
<sequence length="552" mass="61233">MAAMSIRLPGLGNPTVTGSPPVKSERGRSIIRVSLNGERGGGSNSESGNRSLKATGAQPRAVSTDVQTVFTSSDDATTSTSSGLPLRDVPGCYGIPFVGAFWDKMATYWFEGMPGFHENRRVKYNSTVYRMNTVPGPPFFPDPRVIVLLDQKSFQTLFDMDKVEKRDVFTGTYVPSLEFTGGYRVLPYLDPSEEKHALLKTFCFEVLKSSGKRVFPEFHSALSDVFVAWEAGLKKDGNVKFNQALAQATLRFNIKAFLNVDPTDPNVEANMGKDAVRIVNLYNLAQIFPTVAFPLSLPAKLFLGPLIELLLHTFPVPFLLLKPNYDKLLAFFRANSDVLLDVAETLTLDRDEALHNLLFNTVFNSWGGINFLFPQIVKTLGSTSIVFQRELSAEVRRAIRENGGLNPAALRAMPRVESAVLEVFRLHPPVPFQYARAKKDLIIESHDAAFRVKKGEMLAGFNTLACKDPKVFTDPEVYNPDRFLGEEGQKLVQCVLWSNGPQTDTPSIYNKQCPGKNFITTIAQLLVAEIYSIYETISVQGDTLTALQRHSA</sequence>